<feature type="transmembrane region" description="Helical" evidence="7">
    <location>
        <begin position="230"/>
        <end position="250"/>
    </location>
</feature>
<evidence type="ECO:0008006" key="12">
    <source>
        <dbReference type="Google" id="ProtNLM"/>
    </source>
</evidence>
<evidence type="ECO:0000259" key="8">
    <source>
        <dbReference type="PROSITE" id="PS51380"/>
    </source>
</evidence>
<dbReference type="Pfam" id="PF03105">
    <property type="entry name" value="SPX"/>
    <property type="match status" value="2"/>
</dbReference>
<evidence type="ECO:0000313" key="11">
    <source>
        <dbReference type="Proteomes" id="UP001217089"/>
    </source>
</evidence>
<keyword evidence="11" id="KW-1185">Reference proteome</keyword>
<evidence type="ECO:0000256" key="7">
    <source>
        <dbReference type="SAM" id="Phobius"/>
    </source>
</evidence>
<protein>
    <recommendedName>
        <fullName evidence="12">Xenotropic and polytropic retrovirus receptor 1</fullName>
    </recommendedName>
</protein>
<keyword evidence="4 7" id="KW-1133">Transmembrane helix</keyword>
<feature type="transmembrane region" description="Helical" evidence="7">
    <location>
        <begin position="203"/>
        <end position="223"/>
    </location>
</feature>
<keyword evidence="5 7" id="KW-0472">Membrane</keyword>
<organism evidence="10 11">
    <name type="scientific">Tegillarca granosa</name>
    <name type="common">Malaysian cockle</name>
    <name type="synonym">Anadara granosa</name>
    <dbReference type="NCBI Taxonomy" id="220873"/>
    <lineage>
        <taxon>Eukaryota</taxon>
        <taxon>Metazoa</taxon>
        <taxon>Spiralia</taxon>
        <taxon>Lophotrochozoa</taxon>
        <taxon>Mollusca</taxon>
        <taxon>Bivalvia</taxon>
        <taxon>Autobranchia</taxon>
        <taxon>Pteriomorphia</taxon>
        <taxon>Arcoida</taxon>
        <taxon>Arcoidea</taxon>
        <taxon>Arcidae</taxon>
        <taxon>Tegillarca</taxon>
    </lineage>
</organism>
<evidence type="ECO:0000256" key="6">
    <source>
        <dbReference type="SAM" id="Coils"/>
    </source>
</evidence>
<evidence type="ECO:0000259" key="9">
    <source>
        <dbReference type="PROSITE" id="PS51382"/>
    </source>
</evidence>
<feature type="transmembrane region" description="Helical" evidence="7">
    <location>
        <begin position="171"/>
        <end position="191"/>
    </location>
</feature>
<evidence type="ECO:0000256" key="1">
    <source>
        <dbReference type="ARBA" id="ARBA00004141"/>
    </source>
</evidence>
<dbReference type="Pfam" id="PF03124">
    <property type="entry name" value="EXS"/>
    <property type="match status" value="2"/>
</dbReference>
<feature type="transmembrane region" description="Helical" evidence="7">
    <location>
        <begin position="404"/>
        <end position="422"/>
    </location>
</feature>
<keyword evidence="6" id="KW-0175">Coiled coil</keyword>
<proteinExistence type="inferred from homology"/>
<evidence type="ECO:0000256" key="5">
    <source>
        <dbReference type="ARBA" id="ARBA00023136"/>
    </source>
</evidence>
<dbReference type="EMBL" id="JARBDR010000919">
    <property type="protein sequence ID" value="KAJ8299891.1"/>
    <property type="molecule type" value="Genomic_DNA"/>
</dbReference>
<evidence type="ECO:0000256" key="3">
    <source>
        <dbReference type="ARBA" id="ARBA00022692"/>
    </source>
</evidence>
<feature type="transmembrane region" description="Helical" evidence="7">
    <location>
        <begin position="256"/>
        <end position="274"/>
    </location>
</feature>
<comment type="subcellular location">
    <subcellularLocation>
        <location evidence="1">Membrane</location>
        <topology evidence="1">Multi-pass membrane protein</topology>
    </subcellularLocation>
</comment>
<evidence type="ECO:0000256" key="2">
    <source>
        <dbReference type="ARBA" id="ARBA00009665"/>
    </source>
</evidence>
<dbReference type="PROSITE" id="PS51380">
    <property type="entry name" value="EXS"/>
    <property type="match status" value="1"/>
</dbReference>
<sequence length="577" mass="67253">MKFAEHLGAHITPEWRKQYIQYELMKEMLYEAQEESPSVEEKISEANRKYASLKAELETYTEHAHKPSTMSLRRRRPSGVALLFKDKEKKGMAHTRKLHDLKLAFSEFYLSLILLQNYQTLNFTGFRKILKKHDKSSVTSDLEGGNRQKAMKRLRVPPLGDEQNPWTTFRVGLFSGIFVVLALVVLIAAFFTDHSKDWQPALIMYRGMFLVILDIFLLGINTYGWRSSGVNHLATFLASLWAISVLLYLFSPFLMIPTFVFPLSLAGFLMLYLINPFPFRIFTAPFHHVGFADFWLADQLNSLVTVLLDFEYMVCFYAFEVDWLGNTGEPVCTKSIYGIRAIVSCLPAWFRFAQCLRRYRDTKLKFPHLVNAGKYSTSFLTALFSTLYSVQKELYGDSNRQNHAFFYLWIIASVIGSCYTLTWDLKMDWGILDKDFVLRFVWTLTVSVGEGKLFHGEALKTLLASLEVFRRFVWNFFRLENEHLNNCGQFRAVRDISIAPIDSNDQSQLEDMMDDEDGAYTRMSERRKLLGNNTKFEPHVYRLLWPNEKALKKLNKKDKSWLDEDQKEKIPWKFKGV</sequence>
<gene>
    <name evidence="10" type="ORF">KUTeg_021410</name>
</gene>
<dbReference type="PROSITE" id="PS51382">
    <property type="entry name" value="SPX"/>
    <property type="match status" value="1"/>
</dbReference>
<dbReference type="CDD" id="cd14477">
    <property type="entry name" value="SPX_XPR1_like"/>
    <property type="match status" value="1"/>
</dbReference>
<evidence type="ECO:0000256" key="4">
    <source>
        <dbReference type="ARBA" id="ARBA00022989"/>
    </source>
</evidence>
<feature type="coiled-coil region" evidence="6">
    <location>
        <begin position="36"/>
        <end position="63"/>
    </location>
</feature>
<dbReference type="InterPro" id="IPR004342">
    <property type="entry name" value="EXS_C"/>
</dbReference>
<comment type="similarity">
    <text evidence="2">Belongs to the SYG1 (TC 2.A.94) family.</text>
</comment>
<dbReference type="Proteomes" id="UP001217089">
    <property type="component" value="Unassembled WGS sequence"/>
</dbReference>
<comment type="caution">
    <text evidence="10">The sequence shown here is derived from an EMBL/GenBank/DDBJ whole genome shotgun (WGS) entry which is preliminary data.</text>
</comment>
<feature type="domain" description="SPX" evidence="9">
    <location>
        <begin position="1"/>
        <end position="147"/>
    </location>
</feature>
<keyword evidence="3 7" id="KW-0812">Transmembrane</keyword>
<dbReference type="PANTHER" id="PTHR10783">
    <property type="entry name" value="XENOTROPIC AND POLYTROPIC RETROVIRUS RECEPTOR 1-RELATED"/>
    <property type="match status" value="1"/>
</dbReference>
<evidence type="ECO:0000313" key="10">
    <source>
        <dbReference type="EMBL" id="KAJ8299891.1"/>
    </source>
</evidence>
<feature type="domain" description="EXS" evidence="8">
    <location>
        <begin position="331"/>
        <end position="511"/>
    </location>
</feature>
<name>A0ABQ9E7Y5_TEGGR</name>
<reference evidence="10 11" key="1">
    <citation type="submission" date="2022-12" db="EMBL/GenBank/DDBJ databases">
        <title>Chromosome-level genome of Tegillarca granosa.</title>
        <authorList>
            <person name="Kim J."/>
        </authorList>
    </citation>
    <scope>NUCLEOTIDE SEQUENCE [LARGE SCALE GENOMIC DNA]</scope>
    <source>
        <strain evidence="10">Teg-2019</strain>
        <tissue evidence="10">Adductor muscle</tissue>
    </source>
</reference>
<dbReference type="InterPro" id="IPR004331">
    <property type="entry name" value="SPX_dom"/>
</dbReference>
<accession>A0ABQ9E7Y5</accession>
<dbReference type="PANTHER" id="PTHR10783:SF103">
    <property type="entry name" value="SOLUTE CARRIER FAMILY 53 MEMBER 1"/>
    <property type="match status" value="1"/>
</dbReference>